<accession>A0ACB5PWR5</accession>
<keyword evidence="2" id="KW-1185">Reference proteome</keyword>
<protein>
    <submittedName>
        <fullName evidence="1">Uncharacterized protein</fullName>
    </submittedName>
</protein>
<evidence type="ECO:0000313" key="1">
    <source>
        <dbReference type="EMBL" id="GGF79447.1"/>
    </source>
</evidence>
<dbReference type="EMBL" id="BMFN01000005">
    <property type="protein sequence ID" value="GGF79447.1"/>
    <property type="molecule type" value="Genomic_DNA"/>
</dbReference>
<reference evidence="1 2" key="1">
    <citation type="journal article" date="2019" name="Int. J. Syst. Evol. Microbiol.">
        <title>The Global Catalogue of Microorganisms (GCM) 10K type strain sequencing project: providing services to taxonomists for standard genome sequencing and annotation.</title>
        <authorList>
            <consortium name="The Broad Institute Genomics Platform"/>
            <consortium name="The Broad Institute Genome Sequencing Center for Infectious Disease"/>
            <person name="Wu L."/>
            <person name="Ma J."/>
        </authorList>
    </citation>
    <scope>NUCLEOTIDE SEQUENCE [LARGE SCALE GENOMIC DNA]</scope>
    <source>
        <strain evidence="1 2">CGMCC 1.12720</strain>
    </source>
</reference>
<evidence type="ECO:0000313" key="2">
    <source>
        <dbReference type="Proteomes" id="UP000605392"/>
    </source>
</evidence>
<proteinExistence type="predicted"/>
<gene>
    <name evidence="1" type="ORF">GCM10011375_38140</name>
</gene>
<comment type="caution">
    <text evidence="1">The sequence shown here is derived from an EMBL/GenBank/DDBJ whole genome shotgun (WGS) entry which is preliminary data.</text>
</comment>
<organism evidence="1 2">
    <name type="scientific">Hymenobacter qilianensis</name>
    <dbReference type="NCBI Taxonomy" id="1385715"/>
    <lineage>
        <taxon>Bacteria</taxon>
        <taxon>Pseudomonadati</taxon>
        <taxon>Bacteroidota</taxon>
        <taxon>Cytophagia</taxon>
        <taxon>Cytophagales</taxon>
        <taxon>Hymenobacteraceae</taxon>
        <taxon>Hymenobacter</taxon>
    </lineage>
</organism>
<name>A0ACB5PWR5_9BACT</name>
<sequence>MLLFGLGIRQAARAQAPAPPTQRLTSWWWKPAGTTEFGRPDAASPWRPAYWCNTAVDGQPGPARQLWLRTRVTISEAQSRTPMLLVLRGWSTASEVYWDGQLLQRNGRLGPQGEQPGRWHQQLPLTPAQAQAGAHTLLVRVSNQHFADRPWQPVATLTTWPRLLAQQQQETSSATLIIGILGASALFCGLLYVGFARQRSYLFLSAYCGLHALKIYGGLRGAAPDASVAEYFLLVHDVSYLALLANNLCLLAFLVLELRLPRARWWLTGALVFSGAAYGWLPVSFYFVVFTVVLVAAGLLAVRLRREVSRWALAGIVGLTGLTFLGYLWLLPLGYYWGIVCFIGLMAFALGRQLVQRHRAQQQAQLRSARLENELLRKNIQPHFLLNTLMSLQELIEENPRQANQLIDALAAEFELVSSIAEEKLISIEDELQICRTHLQIMGFRRQSEFVLETRGLLGTEQVPPATFHTLIENGLTHGYAQRGTGRFVLTKEPLGRGVRYRLFNDSDAAACGRPVVEGTGSRYVKMRLEESFPGAWRLRSAPVSDGWAVEIDLLAPSQ</sequence>
<dbReference type="Proteomes" id="UP000605392">
    <property type="component" value="Unassembled WGS sequence"/>
</dbReference>